<dbReference type="RefSeq" id="XP_015185408.1">
    <property type="nucleotide sequence ID" value="XM_015329922.1"/>
</dbReference>
<accession>A0ABM1IYX1</accession>
<reference evidence="2" key="1">
    <citation type="submission" date="2025-08" db="UniProtKB">
        <authorList>
            <consortium name="RefSeq"/>
        </authorList>
    </citation>
    <scope>IDENTIFICATION</scope>
    <source>
        <tissue evidence="2">Whole body</tissue>
    </source>
</reference>
<gene>
    <name evidence="2" type="primary">LOC107071170</name>
</gene>
<dbReference type="GeneID" id="107071170"/>
<proteinExistence type="predicted"/>
<name>A0ABM1IYX1_POLDO</name>
<evidence type="ECO:0000313" key="1">
    <source>
        <dbReference type="Proteomes" id="UP000694924"/>
    </source>
</evidence>
<keyword evidence="1" id="KW-1185">Reference proteome</keyword>
<protein>
    <submittedName>
        <fullName evidence="2">Uncharacterized protein LOC107071170 isoform X2</fullName>
    </submittedName>
</protein>
<sequence length="282" mass="32446">MVVAIKNVRLFDGRIKALNSNGTAEIVFSYNGKLQIAALDKHTFFYNAREIPKQERLSKYVSVNTEVFFIGNYIKTDAIREQWLTLMCWPKEHSLGDKIVIKGGMVNIPGRIINLDDKEGFLNPIECDDQPLKVFFTLNESYFHENKYNCEWRATCVYVGKRPSLDNAVVESSNEATKQILLDIQKCFIFPLSMFIVGKGQFVVSIDDNFGLILAQFQDNVYKEILFHKKNAYVFNMCLENEKLSNIFKKGDKLHFIAVEAKKFVGLIKWFAIQVSVCDYGE</sequence>
<evidence type="ECO:0000313" key="2">
    <source>
        <dbReference type="RefSeq" id="XP_015185408.1"/>
    </source>
</evidence>
<organism evidence="1 2">
    <name type="scientific">Polistes dominula</name>
    <name type="common">European paper wasp</name>
    <name type="synonym">Vespa dominula</name>
    <dbReference type="NCBI Taxonomy" id="743375"/>
    <lineage>
        <taxon>Eukaryota</taxon>
        <taxon>Metazoa</taxon>
        <taxon>Ecdysozoa</taxon>
        <taxon>Arthropoda</taxon>
        <taxon>Hexapoda</taxon>
        <taxon>Insecta</taxon>
        <taxon>Pterygota</taxon>
        <taxon>Neoptera</taxon>
        <taxon>Endopterygota</taxon>
        <taxon>Hymenoptera</taxon>
        <taxon>Apocrita</taxon>
        <taxon>Aculeata</taxon>
        <taxon>Vespoidea</taxon>
        <taxon>Vespidae</taxon>
        <taxon>Polistinae</taxon>
        <taxon>Polistini</taxon>
        <taxon>Polistes</taxon>
    </lineage>
</organism>
<dbReference type="Proteomes" id="UP000694924">
    <property type="component" value="Unplaced"/>
</dbReference>